<name>A0A919ARU9_9PROT</name>
<dbReference type="RefSeq" id="WP_191251412.1">
    <property type="nucleotide sequence ID" value="NZ_BNCI01000001.1"/>
</dbReference>
<dbReference type="PROSITE" id="PS50943">
    <property type="entry name" value="HTH_CROC1"/>
    <property type="match status" value="1"/>
</dbReference>
<reference evidence="2" key="2">
    <citation type="submission" date="2020-09" db="EMBL/GenBank/DDBJ databases">
        <authorList>
            <person name="Sun Q."/>
            <person name="Kim S."/>
        </authorList>
    </citation>
    <scope>NUCLEOTIDE SEQUENCE</scope>
    <source>
        <strain evidence="2">KCTC 42590</strain>
    </source>
</reference>
<dbReference type="Pfam" id="PF01381">
    <property type="entry name" value="HTH_3"/>
    <property type="match status" value="1"/>
</dbReference>
<dbReference type="SUPFAM" id="SSF47413">
    <property type="entry name" value="lambda repressor-like DNA-binding domains"/>
    <property type="match status" value="1"/>
</dbReference>
<dbReference type="InterPro" id="IPR001387">
    <property type="entry name" value="Cro/C1-type_HTH"/>
</dbReference>
<dbReference type="EMBL" id="BNCI01000001">
    <property type="protein sequence ID" value="GHF21131.1"/>
    <property type="molecule type" value="Genomic_DNA"/>
</dbReference>
<reference evidence="2" key="1">
    <citation type="journal article" date="2014" name="Int. J. Syst. Evol. Microbiol.">
        <title>Complete genome sequence of Corynebacterium casei LMG S-19264T (=DSM 44701T), isolated from a smear-ripened cheese.</title>
        <authorList>
            <consortium name="US DOE Joint Genome Institute (JGI-PGF)"/>
            <person name="Walter F."/>
            <person name="Albersmeier A."/>
            <person name="Kalinowski J."/>
            <person name="Ruckert C."/>
        </authorList>
    </citation>
    <scope>NUCLEOTIDE SEQUENCE</scope>
    <source>
        <strain evidence="2">KCTC 42590</strain>
    </source>
</reference>
<dbReference type="Proteomes" id="UP000630923">
    <property type="component" value="Unassembled WGS sequence"/>
</dbReference>
<dbReference type="Gene3D" id="1.10.260.40">
    <property type="entry name" value="lambda repressor-like DNA-binding domains"/>
    <property type="match status" value="1"/>
</dbReference>
<feature type="domain" description="HTH cro/C1-type" evidence="1">
    <location>
        <begin position="20"/>
        <end position="74"/>
    </location>
</feature>
<dbReference type="InterPro" id="IPR010982">
    <property type="entry name" value="Lambda_DNA-bd_dom_sf"/>
</dbReference>
<dbReference type="AlphaFoldDB" id="A0A919ARU9"/>
<comment type="caution">
    <text evidence="2">The sequence shown here is derived from an EMBL/GenBank/DDBJ whole genome shotgun (WGS) entry which is preliminary data.</text>
</comment>
<accession>A0A919ARU9</accession>
<dbReference type="CDD" id="cd00093">
    <property type="entry name" value="HTH_XRE"/>
    <property type="match status" value="1"/>
</dbReference>
<gene>
    <name evidence="2" type="ORF">GCM10017044_15080</name>
</gene>
<sequence length="122" mass="13635">MTPDFGEKTKKLEKHIGQQLRSIRVDKHLTQTQLGTMVGVSSHQIHKYEHGHNRISAGQLFMLANAMGVSVTRFYHGLRPLPDTALASSAASMSQSLRPHTRIEEAVVDLLDAIENAQHRKK</sequence>
<evidence type="ECO:0000313" key="3">
    <source>
        <dbReference type="Proteomes" id="UP000630923"/>
    </source>
</evidence>
<protein>
    <recommendedName>
        <fullName evidence="1">HTH cro/C1-type domain-containing protein</fullName>
    </recommendedName>
</protein>
<keyword evidence="3" id="KW-1185">Reference proteome</keyword>
<evidence type="ECO:0000259" key="1">
    <source>
        <dbReference type="PROSITE" id="PS50943"/>
    </source>
</evidence>
<organism evidence="2 3">
    <name type="scientific">Kordiimonas sediminis</name>
    <dbReference type="NCBI Taxonomy" id="1735581"/>
    <lineage>
        <taxon>Bacteria</taxon>
        <taxon>Pseudomonadati</taxon>
        <taxon>Pseudomonadota</taxon>
        <taxon>Alphaproteobacteria</taxon>
        <taxon>Kordiimonadales</taxon>
        <taxon>Kordiimonadaceae</taxon>
        <taxon>Kordiimonas</taxon>
    </lineage>
</organism>
<evidence type="ECO:0000313" key="2">
    <source>
        <dbReference type="EMBL" id="GHF21131.1"/>
    </source>
</evidence>
<dbReference type="GO" id="GO:0003677">
    <property type="term" value="F:DNA binding"/>
    <property type="evidence" value="ECO:0007669"/>
    <property type="project" value="InterPro"/>
</dbReference>
<dbReference type="SMART" id="SM00530">
    <property type="entry name" value="HTH_XRE"/>
    <property type="match status" value="1"/>
</dbReference>
<proteinExistence type="predicted"/>